<keyword evidence="3" id="KW-1185">Reference proteome</keyword>
<dbReference type="EMBL" id="GL883250">
    <property type="protein sequence ID" value="EGF97335.1"/>
    <property type="molecule type" value="Genomic_DNA"/>
</dbReference>
<gene>
    <name evidence="2" type="ORF">MELLADRAFT_85855</name>
</gene>
<dbReference type="GeneID" id="18933985"/>
<dbReference type="HOGENOM" id="CLU_009065_0_1_1"/>
<dbReference type="InParanoid" id="F4SDD7"/>
<evidence type="ECO:0000313" key="2">
    <source>
        <dbReference type="EMBL" id="EGF97335.1"/>
    </source>
</evidence>
<protein>
    <submittedName>
        <fullName evidence="2">Uncharacterized protein</fullName>
    </submittedName>
</protein>
<feature type="region of interest" description="Disordered" evidence="1">
    <location>
        <begin position="112"/>
        <end position="150"/>
    </location>
</feature>
<reference evidence="3" key="1">
    <citation type="journal article" date="2011" name="Proc. Natl. Acad. Sci. U.S.A.">
        <title>Obligate biotrophy features unraveled by the genomic analysis of rust fungi.</title>
        <authorList>
            <person name="Duplessis S."/>
            <person name="Cuomo C.A."/>
            <person name="Lin Y.-C."/>
            <person name="Aerts A."/>
            <person name="Tisserant E."/>
            <person name="Veneault-Fourrey C."/>
            <person name="Joly D.L."/>
            <person name="Hacquard S."/>
            <person name="Amselem J."/>
            <person name="Cantarel B.L."/>
            <person name="Chiu R."/>
            <person name="Coutinho P.M."/>
            <person name="Feau N."/>
            <person name="Field M."/>
            <person name="Frey P."/>
            <person name="Gelhaye E."/>
            <person name="Goldberg J."/>
            <person name="Grabherr M.G."/>
            <person name="Kodira C.D."/>
            <person name="Kohler A."/>
            <person name="Kuees U."/>
            <person name="Lindquist E.A."/>
            <person name="Lucas S.M."/>
            <person name="Mago R."/>
            <person name="Mauceli E."/>
            <person name="Morin E."/>
            <person name="Murat C."/>
            <person name="Pangilinan J.L."/>
            <person name="Park R."/>
            <person name="Pearson M."/>
            <person name="Quesneville H."/>
            <person name="Rouhier N."/>
            <person name="Sakthikumar S."/>
            <person name="Salamov A.A."/>
            <person name="Schmutz J."/>
            <person name="Selles B."/>
            <person name="Shapiro H."/>
            <person name="Tanguay P."/>
            <person name="Tuskan G.A."/>
            <person name="Henrissat B."/>
            <person name="Van de Peer Y."/>
            <person name="Rouze P."/>
            <person name="Ellis J.G."/>
            <person name="Dodds P.N."/>
            <person name="Schein J.E."/>
            <person name="Zhong S."/>
            <person name="Hamelin R.C."/>
            <person name="Grigoriev I.V."/>
            <person name="Szabo L.J."/>
            <person name="Martin F."/>
        </authorList>
    </citation>
    <scope>NUCLEOTIDE SEQUENCE [LARGE SCALE GENOMIC DNA]</scope>
    <source>
        <strain evidence="3">98AG31 / pathotype 3-4-7</strain>
    </source>
</reference>
<dbReference type="Proteomes" id="UP000001072">
    <property type="component" value="Unassembled WGS sequence"/>
</dbReference>
<dbReference type="RefSeq" id="XP_007419391.1">
    <property type="nucleotide sequence ID" value="XM_007419329.1"/>
</dbReference>
<evidence type="ECO:0000256" key="1">
    <source>
        <dbReference type="SAM" id="MobiDB-lite"/>
    </source>
</evidence>
<dbReference type="eggNOG" id="ENOG502QUPU">
    <property type="taxonomic scope" value="Eukaryota"/>
</dbReference>
<dbReference type="VEuPathDB" id="FungiDB:MELLADRAFT_85855"/>
<organism evidence="3">
    <name type="scientific">Melampsora larici-populina (strain 98AG31 / pathotype 3-4-7)</name>
    <name type="common">Poplar leaf rust fungus</name>
    <dbReference type="NCBI Taxonomy" id="747676"/>
    <lineage>
        <taxon>Eukaryota</taxon>
        <taxon>Fungi</taxon>
        <taxon>Dikarya</taxon>
        <taxon>Basidiomycota</taxon>
        <taxon>Pucciniomycotina</taxon>
        <taxon>Pucciniomycetes</taxon>
        <taxon>Pucciniales</taxon>
        <taxon>Melampsoraceae</taxon>
        <taxon>Melampsora</taxon>
    </lineage>
</organism>
<accession>F4SDD7</accession>
<dbReference type="OrthoDB" id="73076at2759"/>
<evidence type="ECO:0000313" key="3">
    <source>
        <dbReference type="Proteomes" id="UP000001072"/>
    </source>
</evidence>
<dbReference type="AlphaFoldDB" id="F4SDD7"/>
<name>F4SDD7_MELLP</name>
<dbReference type="KEGG" id="mlr:MELLADRAFT_85855"/>
<sequence length="944" mass="105104">MLSTEKILQKILNLCDNCPGLREGTRHDLIFKAFSNAPVANNDGMWPSVNTTLDAAFGKDCVVQNISKGPLGLPMVVDWVRKAEKHPTWDLNAEMLINIKLDNIVTALKAAGAEDQSDPKLSNKRRLVFDPETSNETRPPVKQPRTACPDKSTAIESNVIILSSDDESNVQKIQGSKNQKHHTKNTNRCKVEKSPGGKNLSCHCGAKTIWLGKGRVRSAEAHWATDICKDKTKNLKNNTQLTSYFKSTTAPNPNNLISVACPGLNDETWERPKATQSIAEFLSKTFSIYRGNHQHEICREIFGQDAQEHKLTKEQKSQLIATLDARSKWQVKRHGERSAIYSSDCKRTFVCKKTDKNPVCSACQEIKELRSLLKALNVKYAEDDDMKYSRNNYMSDNNNAFSPTALKLSDCRLLKTSIESASKVLKDLGYSGPIAAASDQTVCVKRLRHYNGFLVGAQGGDIPFSNASELPELVKSVFKNKQLCSKETSNDILEGHKKFLELSREAGINILSIGADGAPPELSAQASLVDTATQYFTYSNSTYDVHIKLPLVGHPPRPVVMVQDPKHARKTSANQLASGARLLTIGNYHISIQQLAAILQSGRSLLLHRDVFDCDKQDDGRAFRTLSSSTLAVSLADKDMLGLSIYLYVAGEMCDTWLNRSIGHRERIRSAWTAEFFFRHWKNFKIFSTLATSLLQLIIAHREFYPNCPLLPWKHGSEPCEHGFGWMRVLSPQFTVLDARMMMPKLHLIVKNIMSGKMKIPPSEHIHSGYQYAFCDEPDSDNLKILTKFPTDIEISEDLKTAYERANHLVTISGMGSLTSLICDTPDVDLEESYENSPENLSDVSVCATQLYDIEYRYKVGSCPEKEVLEAAANLTKEQNAINLFLETLPEDSESESLKNAAMCISNLLNPAPDHHPIFASKSDVAIGPLVINNELIGSTLIAI</sequence>
<proteinExistence type="predicted"/>